<comment type="similarity">
    <text evidence="2">Belongs to the trehalose phosphatase family.</text>
</comment>
<keyword evidence="3" id="KW-0614">Plasmid</keyword>
<proteinExistence type="inferred from homology"/>
<name>A0ABM8AK67_9DEIO</name>
<dbReference type="PANTHER" id="PTHR43768:SF3">
    <property type="entry name" value="TREHALOSE 6-PHOSPHATE PHOSPHATASE"/>
    <property type="match status" value="1"/>
</dbReference>
<keyword evidence="2" id="KW-0479">Metal-binding</keyword>
<dbReference type="NCBIfam" id="TIGR00685">
    <property type="entry name" value="T6PP"/>
    <property type="match status" value="1"/>
</dbReference>
<evidence type="ECO:0000313" key="4">
    <source>
        <dbReference type="Proteomes" id="UP001064971"/>
    </source>
</evidence>
<gene>
    <name evidence="3" type="ORF">DAETH_41810</name>
</gene>
<protein>
    <recommendedName>
        <fullName evidence="2">Trehalose 6-phosphate phosphatase</fullName>
        <ecNumber evidence="2">3.1.3.12</ecNumber>
    </recommendedName>
</protein>
<organism evidence="3 4">
    <name type="scientific">Deinococcus aetherius</name>
    <dbReference type="NCBI Taxonomy" id="200252"/>
    <lineage>
        <taxon>Bacteria</taxon>
        <taxon>Thermotogati</taxon>
        <taxon>Deinococcota</taxon>
        <taxon>Deinococci</taxon>
        <taxon>Deinococcales</taxon>
        <taxon>Deinococcaceae</taxon>
        <taxon>Deinococcus</taxon>
    </lineage>
</organism>
<dbReference type="EC" id="3.1.3.12" evidence="2"/>
<keyword evidence="1 2" id="KW-0378">Hydrolase</keyword>
<dbReference type="Pfam" id="PF02358">
    <property type="entry name" value="Trehalose_PPase"/>
    <property type="match status" value="1"/>
</dbReference>
<geneLocation type="plasmid" evidence="3 4">
    <name>pDAETH-2</name>
</geneLocation>
<dbReference type="InterPro" id="IPR044651">
    <property type="entry name" value="OTSB-like"/>
</dbReference>
<comment type="pathway">
    <text evidence="2">Glycan biosynthesis; trehalose biosynthesis.</text>
</comment>
<evidence type="ECO:0000313" key="3">
    <source>
        <dbReference type="EMBL" id="BDP44212.1"/>
    </source>
</evidence>
<dbReference type="Gene3D" id="3.40.50.1000">
    <property type="entry name" value="HAD superfamily/HAD-like"/>
    <property type="match status" value="1"/>
</dbReference>
<dbReference type="Gene3D" id="3.30.70.1020">
    <property type="entry name" value="Trehalose-6-phosphate phosphatase related protein, domain 2"/>
    <property type="match status" value="1"/>
</dbReference>
<dbReference type="InterPro" id="IPR023214">
    <property type="entry name" value="HAD_sf"/>
</dbReference>
<comment type="function">
    <text evidence="2">Removes the phosphate from trehalose 6-phosphate to produce free trehalose.</text>
</comment>
<keyword evidence="2" id="KW-0460">Magnesium</keyword>
<evidence type="ECO:0000256" key="1">
    <source>
        <dbReference type="ARBA" id="ARBA00022801"/>
    </source>
</evidence>
<keyword evidence="4" id="KW-1185">Reference proteome</keyword>
<dbReference type="Proteomes" id="UP001064971">
    <property type="component" value="Plasmid pDAETH-2"/>
</dbReference>
<dbReference type="CDD" id="cd01627">
    <property type="entry name" value="HAD_TPP"/>
    <property type="match status" value="1"/>
</dbReference>
<dbReference type="PANTHER" id="PTHR43768">
    <property type="entry name" value="TREHALOSE 6-PHOSPHATE PHOSPHATASE"/>
    <property type="match status" value="1"/>
</dbReference>
<dbReference type="EMBL" id="AP026562">
    <property type="protein sequence ID" value="BDP44212.1"/>
    <property type="molecule type" value="Genomic_DNA"/>
</dbReference>
<dbReference type="SUPFAM" id="SSF56784">
    <property type="entry name" value="HAD-like"/>
    <property type="match status" value="1"/>
</dbReference>
<comment type="catalytic activity">
    <reaction evidence="2">
        <text>alpha,alpha-trehalose 6-phosphate + H2O = alpha,alpha-trehalose + phosphate</text>
        <dbReference type="Rhea" id="RHEA:23420"/>
        <dbReference type="ChEBI" id="CHEBI:15377"/>
        <dbReference type="ChEBI" id="CHEBI:16551"/>
        <dbReference type="ChEBI" id="CHEBI:43474"/>
        <dbReference type="ChEBI" id="CHEBI:58429"/>
        <dbReference type="EC" id="3.1.3.12"/>
    </reaction>
</comment>
<dbReference type="InterPro" id="IPR036412">
    <property type="entry name" value="HAD-like_sf"/>
</dbReference>
<sequence>MTLPQELLRLGERPLLVLCDYDGTLAPIVARPEEAWPEPGAREALERLLAHPRHCAAVLTGRRATEVHAFLNLPDFSVIGLHGMEWPGEAAAPPDTDAVRRITAQLPDVPGLRLEDKGWTLAVHYREVPELLQAGVEARLAEIALPVGWELMAGKKVREFRPGGFGKGRAVQRLARRFPNHLPVFLGDDVTDEEAFEALRGEDGLTIKVGDGPTLAEHQVEGPGQVVALLERWADLTPLQ</sequence>
<comment type="cofactor">
    <cofactor evidence="2">
        <name>Mg(2+)</name>
        <dbReference type="ChEBI" id="CHEBI:18420"/>
    </cofactor>
</comment>
<dbReference type="RefSeq" id="WP_264778081.1">
    <property type="nucleotide sequence ID" value="NZ_AP026562.1"/>
</dbReference>
<reference evidence="3" key="1">
    <citation type="submission" date="2022-07" db="EMBL/GenBank/DDBJ databases">
        <title>Complete Genome Sequence of the Radioresistant Bacterium Deinococcus aetherius ST0316, Isolated from the Air Dust collected in Lower Stratosphere above Japan.</title>
        <authorList>
            <person name="Satoh K."/>
            <person name="Hagiwara K."/>
            <person name="Katsumata K."/>
            <person name="Kubo A."/>
            <person name="Yokobori S."/>
            <person name="Yamagishi A."/>
            <person name="Oono Y."/>
            <person name="Narumi I."/>
        </authorList>
    </citation>
    <scope>NUCLEOTIDE SEQUENCE</scope>
    <source>
        <strain evidence="3">ST0316</strain>
        <plasmid evidence="3">pDAETH-2</plasmid>
    </source>
</reference>
<evidence type="ECO:0000256" key="2">
    <source>
        <dbReference type="RuleBase" id="RU361117"/>
    </source>
</evidence>
<dbReference type="InterPro" id="IPR003337">
    <property type="entry name" value="Trehalose_PPase"/>
</dbReference>
<accession>A0ABM8AK67</accession>